<dbReference type="EC" id="2.7.1.-" evidence="1"/>
<name>A0ACC6M3N9_9BACI</name>
<sequence>MDHKKLAKDILSLVGDEGNIGSVTHCYTRLRFNLKNDDLANKEKIEALDGVIRVQNQSGQFQVVIGNEVEKVYKEMKQLGNVDSETSDDYTEGEKKDNFIGRFFEIIASIFTPIIPAIAGAGLVKGILGLVTTLNWAPEESDIVAILNIVADAVFYFLPFFLAVSAARKFKTNEFLALALAGGLMYPTLIEGAQAIAEGGAEGLSLFSLPIPFIDYSSTVIPIIISVWLLSYVSKWVDAKMPSALRVIFTPTIILLIMIPFQLIAIGPLGSYLGLGLADGVTWLFERAGILAGGILGAARPLLVIVGMHYGLMPIAIQNVAVLGYDYLIPVFLMANMGQAAAALAVFMKTKNKDMKTIAASSSISAFLGITEPAMYGVNLRLKKPFIAALIGSGIGGAFVTGLGVTSSAFVLPGLTSLPVFGGSKFIYLILGLVITIAISMLLTFVLGFKDIESKKEKTEDKEVPAVKNKQPSTVKEQVVNSPLEGEIIPLQNVSDPTFAEGLMGKGIAIEPMNGKVLAPFDGSIVSLFQTKHAIGLRSEHGLELLIHVGLDTVNLEGKYYENHVEQGQDVKQGDLLITFDMEKIKAAGYPTVTPIIVTNSSDYHDIRTNEQSKQMKHGEWLLKAVKN</sequence>
<dbReference type="EMBL" id="JAWZSR010000003">
    <property type="protein sequence ID" value="MDX8045583.1"/>
    <property type="molecule type" value="Genomic_DNA"/>
</dbReference>
<keyword evidence="2" id="KW-1185">Reference proteome</keyword>
<reference evidence="1" key="1">
    <citation type="submission" date="2023-11" db="EMBL/GenBank/DDBJ databases">
        <title>Gracilibacillus pellucida a moderately halophilic bacterium isolated from saline soil in Xinjiang province.</title>
        <authorList>
            <person name="Zhang Z."/>
            <person name="Tan F."/>
            <person name="Wang Y."/>
            <person name="Xia M."/>
        </authorList>
    </citation>
    <scope>NUCLEOTIDE SEQUENCE</scope>
    <source>
        <strain evidence="1">S3-1-1</strain>
    </source>
</reference>
<keyword evidence="1" id="KW-0808">Transferase</keyword>
<evidence type="ECO:0000313" key="2">
    <source>
        <dbReference type="Proteomes" id="UP001277972"/>
    </source>
</evidence>
<comment type="caution">
    <text evidence="1">The sequence shown here is derived from an EMBL/GenBank/DDBJ whole genome shotgun (WGS) entry which is preliminary data.</text>
</comment>
<evidence type="ECO:0000313" key="1">
    <source>
        <dbReference type="EMBL" id="MDX8045583.1"/>
    </source>
</evidence>
<gene>
    <name evidence="1" type="ORF">SH601_06240</name>
</gene>
<protein>
    <submittedName>
        <fullName evidence="1">Beta-glucoside-specific PTS transporter subunit IIABC</fullName>
        <ecNumber evidence="1">2.7.1.-</ecNumber>
    </submittedName>
</protein>
<dbReference type="Proteomes" id="UP001277972">
    <property type="component" value="Unassembled WGS sequence"/>
</dbReference>
<proteinExistence type="predicted"/>
<accession>A0ACC6M3N9</accession>
<organism evidence="1 2">
    <name type="scientific">Gracilibacillus pellucidus</name>
    <dbReference type="NCBI Taxonomy" id="3095368"/>
    <lineage>
        <taxon>Bacteria</taxon>
        <taxon>Bacillati</taxon>
        <taxon>Bacillota</taxon>
        <taxon>Bacilli</taxon>
        <taxon>Bacillales</taxon>
        <taxon>Bacillaceae</taxon>
        <taxon>Gracilibacillus</taxon>
    </lineage>
</organism>